<dbReference type="RefSeq" id="WP_282201250.1">
    <property type="nucleotide sequence ID" value="NZ_BOQE01000001.1"/>
</dbReference>
<evidence type="ECO:0000313" key="2">
    <source>
        <dbReference type="Proteomes" id="UP001057291"/>
    </source>
</evidence>
<evidence type="ECO:0000313" key="1">
    <source>
        <dbReference type="EMBL" id="GIM48363.1"/>
    </source>
</evidence>
<accession>A0AAV4LKR0</accession>
<dbReference type="AlphaFoldDB" id="A0AAV4LKR0"/>
<organism evidence="1 2">
    <name type="scientific">Collibacillus ludicampi</name>
    <dbReference type="NCBI Taxonomy" id="2771369"/>
    <lineage>
        <taxon>Bacteria</taxon>
        <taxon>Bacillati</taxon>
        <taxon>Bacillota</taxon>
        <taxon>Bacilli</taxon>
        <taxon>Bacillales</taxon>
        <taxon>Alicyclobacillaceae</taxon>
        <taxon>Collibacillus</taxon>
    </lineage>
</organism>
<protein>
    <submittedName>
        <fullName evidence="1">Uncharacterized protein</fullName>
    </submittedName>
</protein>
<sequence>MNVIPEYARKRQVERRIENPFSGQNLRIEEFMDRLRREVELAREADPSLESYHLHDLSFQFRDRAIILHMDFRL</sequence>
<keyword evidence="2" id="KW-1185">Reference proteome</keyword>
<name>A0AAV4LKR0_9BACL</name>
<comment type="caution">
    <text evidence="1">The sequence shown here is derived from an EMBL/GenBank/DDBJ whole genome shotgun (WGS) entry which is preliminary data.</text>
</comment>
<dbReference type="EMBL" id="BOQE01000001">
    <property type="protein sequence ID" value="GIM48363.1"/>
    <property type="molecule type" value="Genomic_DNA"/>
</dbReference>
<proteinExistence type="predicted"/>
<dbReference type="Proteomes" id="UP001057291">
    <property type="component" value="Unassembled WGS sequence"/>
</dbReference>
<reference evidence="1" key="1">
    <citation type="journal article" date="2023" name="Int. J. Syst. Evol. Microbiol.">
        <title>Collibacillus ludicampi gen. nov., sp. nov., a new soil bacterium of the family Alicyclobacillaceae.</title>
        <authorList>
            <person name="Jojima T."/>
            <person name="Ioku Y."/>
            <person name="Fukuta Y."/>
            <person name="Shirasaka N."/>
            <person name="Matsumura Y."/>
            <person name="Mori M."/>
        </authorList>
    </citation>
    <scope>NUCLEOTIDE SEQUENCE</scope>
    <source>
        <strain evidence="1">TP075</strain>
    </source>
</reference>
<gene>
    <name evidence="1" type="ORF">DNHGIG_39120</name>
</gene>